<name>A0A921RYD4_SORBI</name>
<dbReference type="Proteomes" id="UP000807115">
    <property type="component" value="Chromosome 1"/>
</dbReference>
<evidence type="ECO:0000313" key="3">
    <source>
        <dbReference type="Proteomes" id="UP000807115"/>
    </source>
</evidence>
<proteinExistence type="predicted"/>
<evidence type="ECO:0000256" key="1">
    <source>
        <dbReference type="SAM" id="MobiDB-lite"/>
    </source>
</evidence>
<reference evidence="2" key="2">
    <citation type="submission" date="2020-10" db="EMBL/GenBank/DDBJ databases">
        <authorList>
            <person name="Cooper E.A."/>
            <person name="Brenton Z.W."/>
            <person name="Flinn B.S."/>
            <person name="Jenkins J."/>
            <person name="Shu S."/>
            <person name="Flowers D."/>
            <person name="Luo F."/>
            <person name="Wang Y."/>
            <person name="Xia P."/>
            <person name="Barry K."/>
            <person name="Daum C."/>
            <person name="Lipzen A."/>
            <person name="Yoshinaga Y."/>
            <person name="Schmutz J."/>
            <person name="Saski C."/>
            <person name="Vermerris W."/>
            <person name="Kresovich S."/>
        </authorList>
    </citation>
    <scope>NUCLEOTIDE SEQUENCE</scope>
</reference>
<organism evidence="2 3">
    <name type="scientific">Sorghum bicolor</name>
    <name type="common">Sorghum</name>
    <name type="synonym">Sorghum vulgare</name>
    <dbReference type="NCBI Taxonomy" id="4558"/>
    <lineage>
        <taxon>Eukaryota</taxon>
        <taxon>Viridiplantae</taxon>
        <taxon>Streptophyta</taxon>
        <taxon>Embryophyta</taxon>
        <taxon>Tracheophyta</taxon>
        <taxon>Spermatophyta</taxon>
        <taxon>Magnoliopsida</taxon>
        <taxon>Liliopsida</taxon>
        <taxon>Poales</taxon>
        <taxon>Poaceae</taxon>
        <taxon>PACMAD clade</taxon>
        <taxon>Panicoideae</taxon>
        <taxon>Andropogonodae</taxon>
        <taxon>Andropogoneae</taxon>
        <taxon>Sorghinae</taxon>
        <taxon>Sorghum</taxon>
    </lineage>
</organism>
<comment type="caution">
    <text evidence="2">The sequence shown here is derived from an EMBL/GenBank/DDBJ whole genome shotgun (WGS) entry which is preliminary data.</text>
</comment>
<feature type="compositionally biased region" description="Pro residues" evidence="1">
    <location>
        <begin position="45"/>
        <end position="62"/>
    </location>
</feature>
<dbReference type="EMBL" id="CM027680">
    <property type="protein sequence ID" value="KAG0548708.1"/>
    <property type="molecule type" value="Genomic_DNA"/>
</dbReference>
<accession>A0A921RYD4</accession>
<dbReference type="AlphaFoldDB" id="A0A921RYD4"/>
<protein>
    <submittedName>
        <fullName evidence="2">Uncharacterized protein</fullName>
    </submittedName>
</protein>
<reference evidence="2" key="1">
    <citation type="journal article" date="2019" name="BMC Genomics">
        <title>A new reference genome for Sorghum bicolor reveals high levels of sequence similarity between sweet and grain genotypes: implications for the genetics of sugar metabolism.</title>
        <authorList>
            <person name="Cooper E.A."/>
            <person name="Brenton Z.W."/>
            <person name="Flinn B.S."/>
            <person name="Jenkins J."/>
            <person name="Shu S."/>
            <person name="Flowers D."/>
            <person name="Luo F."/>
            <person name="Wang Y."/>
            <person name="Xia P."/>
            <person name="Barry K."/>
            <person name="Daum C."/>
            <person name="Lipzen A."/>
            <person name="Yoshinaga Y."/>
            <person name="Schmutz J."/>
            <person name="Saski C."/>
            <person name="Vermerris W."/>
            <person name="Kresovich S."/>
        </authorList>
    </citation>
    <scope>NUCLEOTIDE SEQUENCE</scope>
</reference>
<sequence>MGLRPQGQGSSFSTFRLLPAAAARALLDAIPHRNSTPVPSTKLPCHPPHPQPHSPPPPPPKGSSPTRRRPNAPGLSWPSSRPPRPHPLPSLTLLADADTCGRLPALGGEGGTVPVRRGGNQASRGWCWCSTDGMPRGSAVLCNLLVRLGQGI</sequence>
<gene>
    <name evidence="2" type="ORF">BDA96_01G190100</name>
</gene>
<evidence type="ECO:0000313" key="2">
    <source>
        <dbReference type="EMBL" id="KAG0548708.1"/>
    </source>
</evidence>
<feature type="region of interest" description="Disordered" evidence="1">
    <location>
        <begin position="31"/>
        <end position="92"/>
    </location>
</feature>